<dbReference type="AlphaFoldDB" id="A0AAD9TYC6"/>
<dbReference type="PROSITE" id="PS51473">
    <property type="entry name" value="GNK2"/>
    <property type="match status" value="2"/>
</dbReference>
<dbReference type="CDD" id="cd23509">
    <property type="entry name" value="Gnk2-like"/>
    <property type="match status" value="2"/>
</dbReference>
<sequence length="447" mass="50288">MVPLTQFKLVNNLSRQPGHFHRKMAIVELSATTTIRSLWLISFLPIFISQICLADDKLNRIGYSCNRTFNNNTASGTYSLNRGRLFTQKLYADGANSIYNKTSDGEDPDKVYGLYLCRGDVTKQTCRSCINSAIGFPVSVKECENTKTAIAWFDECTVRYSDKPFSFTFESVPAILMSNNDNLNVTDPVAFRKASNQSFSRLIADALSSELKYATDIVNISSSVTLYTMGQCIPDLSKENCRVCLNSAAQLVEYKKEGSRYLYPSCSARFELYQFWNSPQEPVSPVETPPPVSEWTGGADLGRNKKENRAWIPITISVLAVIVVVLLGSLIWQIRRRNKRHKEDESNSQEVQLLRLREGSIGNNYSYNTLQGEKQMETQEFPLFPLDLTLEATQHFSDENKLGEGGFGPVYKYETMSIPIAEVRDEAFESDVIVVAGWGEETKIAMA</sequence>
<evidence type="ECO:0000256" key="2">
    <source>
        <dbReference type="ARBA" id="ARBA00022737"/>
    </source>
</evidence>
<accession>A0AAD9TYC6</accession>
<keyword evidence="6" id="KW-1185">Reference proteome</keyword>
<gene>
    <name evidence="5" type="ORF">Ddye_019587</name>
</gene>
<keyword evidence="3" id="KW-0812">Transmembrane</keyword>
<keyword evidence="2" id="KW-0677">Repeat</keyword>
<evidence type="ECO:0000259" key="4">
    <source>
        <dbReference type="PROSITE" id="PS51473"/>
    </source>
</evidence>
<dbReference type="PANTHER" id="PTHR32099:SF36">
    <property type="entry name" value="CYSTEINE-RICH REPEAT SECRETORY PROTEIN 38-LIKE"/>
    <property type="match status" value="1"/>
</dbReference>
<organism evidence="5 6">
    <name type="scientific">Dipteronia dyeriana</name>
    <dbReference type="NCBI Taxonomy" id="168575"/>
    <lineage>
        <taxon>Eukaryota</taxon>
        <taxon>Viridiplantae</taxon>
        <taxon>Streptophyta</taxon>
        <taxon>Embryophyta</taxon>
        <taxon>Tracheophyta</taxon>
        <taxon>Spermatophyta</taxon>
        <taxon>Magnoliopsida</taxon>
        <taxon>eudicotyledons</taxon>
        <taxon>Gunneridae</taxon>
        <taxon>Pentapetalae</taxon>
        <taxon>rosids</taxon>
        <taxon>malvids</taxon>
        <taxon>Sapindales</taxon>
        <taxon>Sapindaceae</taxon>
        <taxon>Hippocastanoideae</taxon>
        <taxon>Acereae</taxon>
        <taxon>Dipteronia</taxon>
    </lineage>
</organism>
<dbReference type="Gene3D" id="3.30.430.20">
    <property type="entry name" value="Gnk2 domain, C-X8-C-X2-C motif"/>
    <property type="match status" value="2"/>
</dbReference>
<keyword evidence="3" id="KW-1133">Transmembrane helix</keyword>
<feature type="transmembrane region" description="Helical" evidence="3">
    <location>
        <begin position="310"/>
        <end position="332"/>
    </location>
</feature>
<evidence type="ECO:0000256" key="3">
    <source>
        <dbReference type="SAM" id="Phobius"/>
    </source>
</evidence>
<evidence type="ECO:0000256" key="1">
    <source>
        <dbReference type="ARBA" id="ARBA00022729"/>
    </source>
</evidence>
<dbReference type="Gene3D" id="3.30.200.20">
    <property type="entry name" value="Phosphorylase Kinase, domain 1"/>
    <property type="match status" value="1"/>
</dbReference>
<dbReference type="InterPro" id="IPR002902">
    <property type="entry name" value="GNK2"/>
</dbReference>
<dbReference type="EMBL" id="JANJYI010000006">
    <property type="protein sequence ID" value="KAK2644392.1"/>
    <property type="molecule type" value="Genomic_DNA"/>
</dbReference>
<dbReference type="Proteomes" id="UP001280121">
    <property type="component" value="Unassembled WGS sequence"/>
</dbReference>
<evidence type="ECO:0000313" key="5">
    <source>
        <dbReference type="EMBL" id="KAK2644392.1"/>
    </source>
</evidence>
<keyword evidence="3" id="KW-0472">Membrane</keyword>
<reference evidence="5" key="1">
    <citation type="journal article" date="2023" name="Plant J.">
        <title>Genome sequences and population genomics provide insights into the demographic history, inbreeding, and mutation load of two 'living fossil' tree species of Dipteronia.</title>
        <authorList>
            <person name="Feng Y."/>
            <person name="Comes H.P."/>
            <person name="Chen J."/>
            <person name="Zhu S."/>
            <person name="Lu R."/>
            <person name="Zhang X."/>
            <person name="Li P."/>
            <person name="Qiu J."/>
            <person name="Olsen K.M."/>
            <person name="Qiu Y."/>
        </authorList>
    </citation>
    <scope>NUCLEOTIDE SEQUENCE</scope>
    <source>
        <strain evidence="5">KIB01</strain>
    </source>
</reference>
<proteinExistence type="predicted"/>
<name>A0AAD9TYC6_9ROSI</name>
<dbReference type="Pfam" id="PF01657">
    <property type="entry name" value="Stress-antifung"/>
    <property type="match status" value="2"/>
</dbReference>
<comment type="caution">
    <text evidence="5">The sequence shown here is derived from an EMBL/GenBank/DDBJ whole genome shotgun (WGS) entry which is preliminary data.</text>
</comment>
<keyword evidence="1" id="KW-0732">Signal</keyword>
<feature type="domain" description="Gnk2-homologous" evidence="4">
    <location>
        <begin position="173"/>
        <end position="275"/>
    </location>
</feature>
<feature type="domain" description="Gnk2-homologous" evidence="4">
    <location>
        <begin position="60"/>
        <end position="165"/>
    </location>
</feature>
<evidence type="ECO:0000313" key="6">
    <source>
        <dbReference type="Proteomes" id="UP001280121"/>
    </source>
</evidence>
<dbReference type="PANTHER" id="PTHR32099">
    <property type="entry name" value="CYSTEINE-RICH REPEAT SECRETORY PROTEIN"/>
    <property type="match status" value="1"/>
</dbReference>
<protein>
    <recommendedName>
        <fullName evidence="4">Gnk2-homologous domain-containing protein</fullName>
    </recommendedName>
</protein>
<dbReference type="InterPro" id="IPR038408">
    <property type="entry name" value="GNK2_sf"/>
</dbReference>